<dbReference type="NCBIfam" id="TIGR00879">
    <property type="entry name" value="SP"/>
    <property type="match status" value="1"/>
</dbReference>
<dbReference type="FunFam" id="1.20.1250.20:FF:000055">
    <property type="entry name" value="Facilitated trehalose transporter Tret1-2 homolog"/>
    <property type="match status" value="1"/>
</dbReference>
<feature type="transmembrane region" description="Helical" evidence="10">
    <location>
        <begin position="90"/>
        <end position="109"/>
    </location>
</feature>
<keyword evidence="4 10" id="KW-1133">Transmembrane helix</keyword>
<accession>A0A146LLG7</accession>
<comment type="similarity">
    <text evidence="7">Belongs to the major facilitator superfamily. Sugar transporter (TC 2.A.1.1) family. Trehalose transporter subfamily.</text>
</comment>
<dbReference type="InterPro" id="IPR050549">
    <property type="entry name" value="MFS_Trehalose_Transporter"/>
</dbReference>
<dbReference type="PROSITE" id="PS00217">
    <property type="entry name" value="SUGAR_TRANSPORT_2"/>
    <property type="match status" value="1"/>
</dbReference>
<evidence type="ECO:0000256" key="3">
    <source>
        <dbReference type="ARBA" id="ARBA00022692"/>
    </source>
</evidence>
<dbReference type="InterPro" id="IPR044775">
    <property type="entry name" value="MFS_ERD6/Tret1-like"/>
</dbReference>
<evidence type="ECO:0000256" key="4">
    <source>
        <dbReference type="ARBA" id="ARBA00022989"/>
    </source>
</evidence>
<feature type="transmembrane region" description="Helical" evidence="10">
    <location>
        <begin position="115"/>
        <end position="136"/>
    </location>
</feature>
<sequence>MLPTKGMPRSNSSKTPQYLVTFAATLLVFGAGTTLGWSSPALHMYDEKNSTLPIHPTAAESSWISSLLTVGALIGALPSGSVADLLGRKLAMQLVAVPLLLSWVIIVFAKTVTLVYAARLIAGIALGAVCTLVPLYINEISESCIRGVLGSAFQLLATSGIVFSYFIGALTSYYKMASIAAVIPVIFLCAFYACPETPTYLLKKGRKEEAERSLQSLRGIRSDISKELQGLENEMEEKSGRKTSFLKALSKRETRMGVIISLGMMFCQQFSGINIVVFYSSKIFEAAGSTLEPQVCTILVGVAQVVATVISMILIDKAGRKILLQISAASMIVCLGVLGYYFMLKDGGEDVSSLSLLPVVALVSYILLFGIGFGPIPWMMSGEVLPEDVKGVCSGLAVSLNWTLAFVLTLSFQSLTNAIGNAGTYWSLAAINIFSFLFITFVVIETKGKSLQDIQDELAGVKSKPDVVV</sequence>
<dbReference type="InterPro" id="IPR005829">
    <property type="entry name" value="Sugar_transporter_CS"/>
</dbReference>
<dbReference type="PRINTS" id="PR00171">
    <property type="entry name" value="SUGRTRNSPORT"/>
</dbReference>
<feature type="transmembrane region" description="Helical" evidence="10">
    <location>
        <begin position="291"/>
        <end position="315"/>
    </location>
</feature>
<evidence type="ECO:0000256" key="8">
    <source>
        <dbReference type="RuleBase" id="RU003346"/>
    </source>
</evidence>
<name>A0A146LLG7_LYGHE</name>
<reference evidence="12" key="1">
    <citation type="journal article" date="2016" name="Gigascience">
        <title>De novo construction of an expanded transcriptome assembly for the western tarnished plant bug, Lygus hesperus.</title>
        <authorList>
            <person name="Tassone E.E."/>
            <person name="Geib S.M."/>
            <person name="Hall B."/>
            <person name="Fabrick J.A."/>
            <person name="Brent C.S."/>
            <person name="Hull J.J."/>
        </authorList>
    </citation>
    <scope>NUCLEOTIDE SEQUENCE</scope>
</reference>
<dbReference type="Gene3D" id="1.20.1250.20">
    <property type="entry name" value="MFS general substrate transporter like domains"/>
    <property type="match status" value="1"/>
</dbReference>
<evidence type="ECO:0000259" key="11">
    <source>
        <dbReference type="PROSITE" id="PS50850"/>
    </source>
</evidence>
<dbReference type="InterPro" id="IPR036259">
    <property type="entry name" value="MFS_trans_sf"/>
</dbReference>
<dbReference type="PROSITE" id="PS50850">
    <property type="entry name" value="MFS"/>
    <property type="match status" value="1"/>
</dbReference>
<keyword evidence="5 10" id="KW-0472">Membrane</keyword>
<dbReference type="PROSITE" id="PS00216">
    <property type="entry name" value="SUGAR_TRANSPORT_1"/>
    <property type="match status" value="1"/>
</dbReference>
<feature type="transmembrane region" description="Helical" evidence="10">
    <location>
        <begin position="62"/>
        <end position="83"/>
    </location>
</feature>
<keyword evidence="8" id="KW-0813">Transport</keyword>
<feature type="transmembrane region" description="Helical" evidence="10">
    <location>
        <begin position="355"/>
        <end position="380"/>
    </location>
</feature>
<feature type="transmembrane region" description="Helical" evidence="10">
    <location>
        <begin position="173"/>
        <end position="194"/>
    </location>
</feature>
<evidence type="ECO:0000256" key="1">
    <source>
        <dbReference type="ARBA" id="ARBA00004651"/>
    </source>
</evidence>
<keyword evidence="6" id="KW-0325">Glycoprotein</keyword>
<organism evidence="12">
    <name type="scientific">Lygus hesperus</name>
    <name type="common">Western plant bug</name>
    <dbReference type="NCBI Taxonomy" id="30085"/>
    <lineage>
        <taxon>Eukaryota</taxon>
        <taxon>Metazoa</taxon>
        <taxon>Ecdysozoa</taxon>
        <taxon>Arthropoda</taxon>
        <taxon>Hexapoda</taxon>
        <taxon>Insecta</taxon>
        <taxon>Pterygota</taxon>
        <taxon>Neoptera</taxon>
        <taxon>Paraneoptera</taxon>
        <taxon>Hemiptera</taxon>
        <taxon>Heteroptera</taxon>
        <taxon>Panheteroptera</taxon>
        <taxon>Cimicomorpha</taxon>
        <taxon>Miridae</taxon>
        <taxon>Mirini</taxon>
        <taxon>Lygus</taxon>
    </lineage>
</organism>
<evidence type="ECO:0000256" key="10">
    <source>
        <dbReference type="SAM" id="Phobius"/>
    </source>
</evidence>
<dbReference type="InterPro" id="IPR020846">
    <property type="entry name" value="MFS_dom"/>
</dbReference>
<dbReference type="InterPro" id="IPR005828">
    <property type="entry name" value="MFS_sugar_transport-like"/>
</dbReference>
<dbReference type="EMBL" id="GDHC01009841">
    <property type="protein sequence ID" value="JAQ08788.1"/>
    <property type="molecule type" value="Transcribed_RNA"/>
</dbReference>
<dbReference type="PANTHER" id="PTHR48021:SF1">
    <property type="entry name" value="GH07001P-RELATED"/>
    <property type="match status" value="1"/>
</dbReference>
<evidence type="ECO:0000313" key="12">
    <source>
        <dbReference type="EMBL" id="JAQ08788.1"/>
    </source>
</evidence>
<dbReference type="SUPFAM" id="SSF103473">
    <property type="entry name" value="MFS general substrate transporter"/>
    <property type="match status" value="1"/>
</dbReference>
<keyword evidence="2" id="KW-1003">Cell membrane</keyword>
<dbReference type="GO" id="GO:0005886">
    <property type="term" value="C:plasma membrane"/>
    <property type="evidence" value="ECO:0007669"/>
    <property type="project" value="UniProtKB-SubCell"/>
</dbReference>
<dbReference type="PANTHER" id="PTHR48021">
    <property type="match status" value="1"/>
</dbReference>
<dbReference type="InterPro" id="IPR003663">
    <property type="entry name" value="Sugar/inositol_transpt"/>
</dbReference>
<gene>
    <name evidence="12" type="primary">Tret1_7</name>
    <name evidence="12" type="ORF">g.23145</name>
</gene>
<evidence type="ECO:0000256" key="5">
    <source>
        <dbReference type="ARBA" id="ARBA00023136"/>
    </source>
</evidence>
<proteinExistence type="inferred from homology"/>
<dbReference type="CDD" id="cd17358">
    <property type="entry name" value="MFS_GLUT6_8_Class3_like"/>
    <property type="match status" value="1"/>
</dbReference>
<evidence type="ECO:0000256" key="2">
    <source>
        <dbReference type="ARBA" id="ARBA00022475"/>
    </source>
</evidence>
<dbReference type="GO" id="GO:0051119">
    <property type="term" value="F:sugar transmembrane transporter activity"/>
    <property type="evidence" value="ECO:0007669"/>
    <property type="project" value="InterPro"/>
</dbReference>
<feature type="transmembrane region" description="Helical" evidence="10">
    <location>
        <begin position="392"/>
        <end position="412"/>
    </location>
</feature>
<evidence type="ECO:0000256" key="7">
    <source>
        <dbReference type="ARBA" id="ARBA00024348"/>
    </source>
</evidence>
<dbReference type="AlphaFoldDB" id="A0A146LLG7"/>
<feature type="transmembrane region" description="Helical" evidence="10">
    <location>
        <begin position="148"/>
        <end position="167"/>
    </location>
</feature>
<keyword evidence="9" id="KW-0175">Coiled coil</keyword>
<feature type="transmembrane region" description="Helical" evidence="10">
    <location>
        <begin position="256"/>
        <end position="279"/>
    </location>
</feature>
<dbReference type="Pfam" id="PF00083">
    <property type="entry name" value="Sugar_tr"/>
    <property type="match status" value="1"/>
</dbReference>
<keyword evidence="3 10" id="KW-0812">Transmembrane</keyword>
<evidence type="ECO:0000256" key="9">
    <source>
        <dbReference type="SAM" id="Coils"/>
    </source>
</evidence>
<feature type="transmembrane region" description="Helical" evidence="10">
    <location>
        <begin position="322"/>
        <end position="343"/>
    </location>
</feature>
<protein>
    <submittedName>
        <fullName evidence="12">Facilitated trehalose transporter Tret1</fullName>
    </submittedName>
</protein>
<comment type="subcellular location">
    <subcellularLocation>
        <location evidence="1">Cell membrane</location>
        <topology evidence="1">Multi-pass membrane protein</topology>
    </subcellularLocation>
</comment>
<feature type="domain" description="Major facilitator superfamily (MFS) profile" evidence="11">
    <location>
        <begin position="18"/>
        <end position="447"/>
    </location>
</feature>
<feature type="transmembrane region" description="Helical" evidence="10">
    <location>
        <begin position="424"/>
        <end position="444"/>
    </location>
</feature>
<evidence type="ECO:0000256" key="6">
    <source>
        <dbReference type="ARBA" id="ARBA00023180"/>
    </source>
</evidence>
<feature type="coiled-coil region" evidence="9">
    <location>
        <begin position="207"/>
        <end position="241"/>
    </location>
</feature>